<sequence length="783" mass="87068">MVRVVSCRFLRLGCNEDDHPLFRRYYARSNRERGIKLLRCFPHCCPEHVQRCYCGTSIHVEVTFATIRPSSVPDNLLVCARFEPSRIEPLWPNNILDAPQTDIIDENERTLHLGEVVALPASLLGTDKCKPNETVWIRADREGEVKQKTLPQNAVLYVLNNHRFPKWQYSYDSSVTRSQREMTHHLVVYVFHLTGRRSQSGKFEAAVLARLESPGFSLMSYRRSGNNGQDAGCDLPAINQASRSTFSAVEVDVSAFTSASDAMRVDTVGRLTQPINPDLESKVDAPAYLSGYISTGNSTQSAADQSDAAFWACDARVHLSGLAEKAKHLLILWRFLGYVTLADAGITLDALKTQLRCHWLRAAAVLRPSPSSRSSDRSSQLEGVISSLLLSLCRGTQAFRVQQTATREQVVVQATAHLLLRAFSSRAVQHSIQSAFSLETRGVDNRHVRERFIVLLSDIYEILGDLCRLSSPDVASVFPRGHISLPALVDEVVSLIHTQRQFTGLRSEISALLRAQLGPIGHLFGCFTAQIQEIIFAAQIGPDHRVQNTGGVDEPWRAWNRRWLLEPGSIQVISIPQGHKVYVEPSLVEFSRWVYEFACIDLTVDESGSRLSVCSVFPMVNGTAPTEFLLDGRLRTFQSTPSGISSILLTPEGWSIGDYAARMSGHTNTINFDFYALTDSDLDTGFADQGRRTGQRETSTTVCWVSVTFAVEGNLQAGNLPDVRDHFIFFRTVVAQATYNPASWSNLGAKLSDMSTVSRSLVFRELPWTAELEIQGGYVAVPV</sequence>
<comment type="caution">
    <text evidence="1">The sequence shown here is derived from an EMBL/GenBank/DDBJ whole genome shotgun (WGS) entry which is preliminary data.</text>
</comment>
<dbReference type="EMBL" id="LNFO01004602">
    <property type="protein sequence ID" value="KUF80229.1"/>
    <property type="molecule type" value="Genomic_DNA"/>
</dbReference>
<dbReference type="Proteomes" id="UP000052943">
    <property type="component" value="Unassembled WGS sequence"/>
</dbReference>
<protein>
    <submittedName>
        <fullName evidence="1">Uncharacterized protein</fullName>
    </submittedName>
</protein>
<evidence type="ECO:0000313" key="2">
    <source>
        <dbReference type="Proteomes" id="UP000052943"/>
    </source>
</evidence>
<name>A0A0W8C812_PHYNI</name>
<reference evidence="1 2" key="1">
    <citation type="submission" date="2015-11" db="EMBL/GenBank/DDBJ databases">
        <title>Genomes and virulence difference between two physiological races of Phytophthora nicotianae.</title>
        <authorList>
            <person name="Liu H."/>
            <person name="Ma X."/>
            <person name="Yu H."/>
            <person name="Fang D."/>
            <person name="Li Y."/>
            <person name="Wang X."/>
            <person name="Wang W."/>
            <person name="Dong Y."/>
            <person name="Xiao B."/>
        </authorList>
    </citation>
    <scope>NUCLEOTIDE SEQUENCE [LARGE SCALE GENOMIC DNA]</scope>
    <source>
        <strain evidence="2">race 0</strain>
    </source>
</reference>
<accession>A0A0W8C812</accession>
<organism evidence="1 2">
    <name type="scientific">Phytophthora nicotianae</name>
    <name type="common">Potato buckeye rot agent</name>
    <name type="synonym">Phytophthora parasitica</name>
    <dbReference type="NCBI Taxonomy" id="4792"/>
    <lineage>
        <taxon>Eukaryota</taxon>
        <taxon>Sar</taxon>
        <taxon>Stramenopiles</taxon>
        <taxon>Oomycota</taxon>
        <taxon>Peronosporomycetes</taxon>
        <taxon>Peronosporales</taxon>
        <taxon>Peronosporaceae</taxon>
        <taxon>Phytophthora</taxon>
    </lineage>
</organism>
<dbReference type="OrthoDB" id="127844at2759"/>
<gene>
    <name evidence="1" type="ORF">AM587_10006422</name>
</gene>
<proteinExistence type="predicted"/>
<dbReference type="AlphaFoldDB" id="A0A0W8C812"/>
<evidence type="ECO:0000313" key="1">
    <source>
        <dbReference type="EMBL" id="KUF80229.1"/>
    </source>
</evidence>